<organism evidence="1 2">
    <name type="scientific">Rudanella paleaurantiibacter</name>
    <dbReference type="NCBI Taxonomy" id="2614655"/>
    <lineage>
        <taxon>Bacteria</taxon>
        <taxon>Pseudomonadati</taxon>
        <taxon>Bacteroidota</taxon>
        <taxon>Cytophagia</taxon>
        <taxon>Cytophagales</taxon>
        <taxon>Cytophagaceae</taxon>
        <taxon>Rudanella</taxon>
    </lineage>
</organism>
<accession>A0A7J5U4I8</accession>
<dbReference type="Proteomes" id="UP000488299">
    <property type="component" value="Unassembled WGS sequence"/>
</dbReference>
<reference evidence="1 2" key="1">
    <citation type="submission" date="2019-10" db="EMBL/GenBank/DDBJ databases">
        <title>Rudanella paleaurantiibacter sp. nov., isolated from sludge.</title>
        <authorList>
            <person name="Xu S.Q."/>
        </authorList>
    </citation>
    <scope>NUCLEOTIDE SEQUENCE [LARGE SCALE GENOMIC DNA]</scope>
    <source>
        <strain evidence="1 2">HX-22-17</strain>
    </source>
</reference>
<gene>
    <name evidence="1" type="ORF">F5984_01250</name>
</gene>
<name>A0A7J5U4I8_9BACT</name>
<evidence type="ECO:0000313" key="1">
    <source>
        <dbReference type="EMBL" id="KAB7732613.1"/>
    </source>
</evidence>
<dbReference type="EMBL" id="WELI01000001">
    <property type="protein sequence ID" value="KAB7732613.1"/>
    <property type="molecule type" value="Genomic_DNA"/>
</dbReference>
<evidence type="ECO:0000313" key="2">
    <source>
        <dbReference type="Proteomes" id="UP000488299"/>
    </source>
</evidence>
<comment type="caution">
    <text evidence="1">The sequence shown here is derived from an EMBL/GenBank/DDBJ whole genome shotgun (WGS) entry which is preliminary data.</text>
</comment>
<dbReference type="AlphaFoldDB" id="A0A7J5U4I8"/>
<keyword evidence="2" id="KW-1185">Reference proteome</keyword>
<protein>
    <submittedName>
        <fullName evidence="1">Uncharacterized protein</fullName>
    </submittedName>
</protein>
<sequence length="67" mass="7448">MLKNLSAIKVYVFLIALLLGGFAWAGLTGTWLTGDDLDSVEKRDDKKGFHRSVGRGYRGGRSGFYHK</sequence>
<dbReference type="RefSeq" id="WP_152122073.1">
    <property type="nucleotide sequence ID" value="NZ_WELI01000001.1"/>
</dbReference>
<proteinExistence type="predicted"/>